<keyword evidence="2" id="KW-1185">Reference proteome</keyword>
<evidence type="ECO:0000313" key="1">
    <source>
        <dbReference type="EMBL" id="KAF0896566.1"/>
    </source>
</evidence>
<proteinExistence type="predicted"/>
<protein>
    <submittedName>
        <fullName evidence="1">Uncharacterized protein</fullName>
    </submittedName>
</protein>
<organism evidence="1 2">
    <name type="scientific">Oryza meyeriana var. granulata</name>
    <dbReference type="NCBI Taxonomy" id="110450"/>
    <lineage>
        <taxon>Eukaryota</taxon>
        <taxon>Viridiplantae</taxon>
        <taxon>Streptophyta</taxon>
        <taxon>Embryophyta</taxon>
        <taxon>Tracheophyta</taxon>
        <taxon>Spermatophyta</taxon>
        <taxon>Magnoliopsida</taxon>
        <taxon>Liliopsida</taxon>
        <taxon>Poales</taxon>
        <taxon>Poaceae</taxon>
        <taxon>BOP clade</taxon>
        <taxon>Oryzoideae</taxon>
        <taxon>Oryzeae</taxon>
        <taxon>Oryzinae</taxon>
        <taxon>Oryza</taxon>
        <taxon>Oryza meyeriana</taxon>
    </lineage>
</organism>
<evidence type="ECO:0000313" key="2">
    <source>
        <dbReference type="Proteomes" id="UP000479710"/>
    </source>
</evidence>
<comment type="caution">
    <text evidence="1">The sequence shown here is derived from an EMBL/GenBank/DDBJ whole genome shotgun (WGS) entry which is preliminary data.</text>
</comment>
<dbReference type="OrthoDB" id="10488205at2759"/>
<dbReference type="EMBL" id="SPHZ02000010">
    <property type="protein sequence ID" value="KAF0896566.1"/>
    <property type="molecule type" value="Genomic_DNA"/>
</dbReference>
<dbReference type="AlphaFoldDB" id="A0A6G1C8X8"/>
<name>A0A6G1C8X8_9ORYZ</name>
<reference evidence="1 2" key="1">
    <citation type="submission" date="2019-11" db="EMBL/GenBank/DDBJ databases">
        <title>Whole genome sequence of Oryza granulata.</title>
        <authorList>
            <person name="Li W."/>
        </authorList>
    </citation>
    <scope>NUCLEOTIDE SEQUENCE [LARGE SCALE GENOMIC DNA]</scope>
    <source>
        <strain evidence="2">cv. Menghai</strain>
        <tissue evidence="1">Leaf</tissue>
    </source>
</reference>
<accession>A0A6G1C8X8</accession>
<dbReference type="Proteomes" id="UP000479710">
    <property type="component" value="Unassembled WGS sequence"/>
</dbReference>
<sequence length="102" mass="10996">MAAAANLEDVPSMDLMNELIRRMKCSSKPDKRLILVGPYASSGPHHLASLLPLLLLGSPYIRHASRSGAEAGDPTRSFFGVPCSRLGHFEFSAPLFSSLSKV</sequence>
<gene>
    <name evidence="1" type="ORF">E2562_025470</name>
</gene>